<keyword evidence="1" id="KW-1133">Transmembrane helix</keyword>
<evidence type="ECO:0000313" key="2">
    <source>
        <dbReference type="EMBL" id="VAW91360.1"/>
    </source>
</evidence>
<accession>A0A3B0ZQ67</accession>
<organism evidence="2">
    <name type="scientific">hydrothermal vent metagenome</name>
    <dbReference type="NCBI Taxonomy" id="652676"/>
    <lineage>
        <taxon>unclassified sequences</taxon>
        <taxon>metagenomes</taxon>
        <taxon>ecological metagenomes</taxon>
    </lineage>
</organism>
<keyword evidence="1" id="KW-0472">Membrane</keyword>
<gene>
    <name evidence="2" type="ORF">MNBD_GAMMA21-363</name>
</gene>
<proteinExistence type="predicted"/>
<keyword evidence="1" id="KW-0812">Transmembrane</keyword>
<name>A0A3B0ZQ67_9ZZZZ</name>
<dbReference type="AlphaFoldDB" id="A0A3B0ZQ67"/>
<feature type="non-terminal residue" evidence="2">
    <location>
        <position position="48"/>
    </location>
</feature>
<evidence type="ECO:0000256" key="1">
    <source>
        <dbReference type="SAM" id="Phobius"/>
    </source>
</evidence>
<sequence length="48" mass="5516">MLIYISHAIIETWANDYHRLYAVVELISSSVYFISATICAGYMKKMAQ</sequence>
<feature type="transmembrane region" description="Helical" evidence="1">
    <location>
        <begin position="20"/>
        <end position="43"/>
    </location>
</feature>
<reference evidence="2" key="1">
    <citation type="submission" date="2018-06" db="EMBL/GenBank/DDBJ databases">
        <authorList>
            <person name="Zhirakovskaya E."/>
        </authorList>
    </citation>
    <scope>NUCLEOTIDE SEQUENCE</scope>
</reference>
<dbReference type="EMBL" id="UOFR01000010">
    <property type="protein sequence ID" value="VAW91360.1"/>
    <property type="molecule type" value="Genomic_DNA"/>
</dbReference>
<protein>
    <submittedName>
        <fullName evidence="2">Uncharacterized protein</fullName>
    </submittedName>
</protein>